<keyword evidence="2" id="KW-1185">Reference proteome</keyword>
<dbReference type="Proteomes" id="UP001283361">
    <property type="component" value="Unassembled WGS sequence"/>
</dbReference>
<reference evidence="1" key="1">
    <citation type="journal article" date="2023" name="G3 (Bethesda)">
        <title>A reference genome for the long-term kleptoplast-retaining sea slug Elysia crispata morphotype clarki.</title>
        <authorList>
            <person name="Eastman K.E."/>
            <person name="Pendleton A.L."/>
            <person name="Shaikh M.A."/>
            <person name="Suttiyut T."/>
            <person name="Ogas R."/>
            <person name="Tomko P."/>
            <person name="Gavelis G."/>
            <person name="Widhalm J.R."/>
            <person name="Wisecaver J.H."/>
        </authorList>
    </citation>
    <scope>NUCLEOTIDE SEQUENCE</scope>
    <source>
        <strain evidence="1">ECLA1</strain>
    </source>
</reference>
<accession>A0AAE1B4R1</accession>
<comment type="caution">
    <text evidence="1">The sequence shown here is derived from an EMBL/GenBank/DDBJ whole genome shotgun (WGS) entry which is preliminary data.</text>
</comment>
<evidence type="ECO:0000313" key="2">
    <source>
        <dbReference type="Proteomes" id="UP001283361"/>
    </source>
</evidence>
<organism evidence="1 2">
    <name type="scientific">Elysia crispata</name>
    <name type="common">lettuce slug</name>
    <dbReference type="NCBI Taxonomy" id="231223"/>
    <lineage>
        <taxon>Eukaryota</taxon>
        <taxon>Metazoa</taxon>
        <taxon>Spiralia</taxon>
        <taxon>Lophotrochozoa</taxon>
        <taxon>Mollusca</taxon>
        <taxon>Gastropoda</taxon>
        <taxon>Heterobranchia</taxon>
        <taxon>Euthyneura</taxon>
        <taxon>Panpulmonata</taxon>
        <taxon>Sacoglossa</taxon>
        <taxon>Placobranchoidea</taxon>
        <taxon>Plakobranchidae</taxon>
        <taxon>Elysia</taxon>
    </lineage>
</organism>
<sequence>MSSWLEEIWLSFCSLRFPCGFEPHSVVYNKARPKFPSDSLWRLWLTTSPTIRQPFGNHRVLWHHATRRHRDIRPDTLARWKVVFGEKGHVFGNCRQPQGGTNFGAIGRY</sequence>
<dbReference type="EMBL" id="JAWDGP010000619">
    <property type="protein sequence ID" value="KAK3798866.1"/>
    <property type="molecule type" value="Genomic_DNA"/>
</dbReference>
<gene>
    <name evidence="1" type="ORF">RRG08_050245</name>
</gene>
<name>A0AAE1B4R1_9GAST</name>
<dbReference type="AlphaFoldDB" id="A0AAE1B4R1"/>
<protein>
    <submittedName>
        <fullName evidence="1">Uncharacterized protein</fullName>
    </submittedName>
</protein>
<evidence type="ECO:0000313" key="1">
    <source>
        <dbReference type="EMBL" id="KAK3798866.1"/>
    </source>
</evidence>
<proteinExistence type="predicted"/>